<dbReference type="PANTHER" id="PTHR48050:SF13">
    <property type="entry name" value="STEROL 3-BETA-GLUCOSYLTRANSFERASE UGT80A2"/>
    <property type="match status" value="1"/>
</dbReference>
<dbReference type="Gene3D" id="3.40.50.2000">
    <property type="entry name" value="Glycogen Phosphorylase B"/>
    <property type="match status" value="2"/>
</dbReference>
<name>A0A1J4Q539_9ACTN</name>
<dbReference type="Pfam" id="PF06722">
    <property type="entry name" value="EryCIII-like_C"/>
    <property type="match status" value="1"/>
</dbReference>
<dbReference type="InterPro" id="IPR048284">
    <property type="entry name" value="EryCIII-like_N"/>
</dbReference>
<comment type="caution">
    <text evidence="6">The sequence shown here is derived from an EMBL/GenBank/DDBJ whole genome shotgun (WGS) entry which is preliminary data.</text>
</comment>
<dbReference type="RefSeq" id="WP_071387427.1">
    <property type="nucleotide sequence ID" value="NZ_LBDA02000021.1"/>
</dbReference>
<dbReference type="EMBL" id="LBDA02000021">
    <property type="protein sequence ID" value="OIK27486.1"/>
    <property type="molecule type" value="Genomic_DNA"/>
</dbReference>
<dbReference type="GO" id="GO:0016758">
    <property type="term" value="F:hexosyltransferase activity"/>
    <property type="evidence" value="ECO:0007669"/>
    <property type="project" value="UniProtKB-ARBA"/>
</dbReference>
<gene>
    <name evidence="6" type="ORF">VT52_011295</name>
</gene>
<dbReference type="AlphaFoldDB" id="A0A1J4Q539"/>
<evidence type="ECO:0000259" key="5">
    <source>
        <dbReference type="Pfam" id="PF21036"/>
    </source>
</evidence>
<protein>
    <submittedName>
        <fullName evidence="6">Uncharacterized protein</fullName>
    </submittedName>
</protein>
<dbReference type="GO" id="GO:0008194">
    <property type="term" value="F:UDP-glycosyltransferase activity"/>
    <property type="evidence" value="ECO:0007669"/>
    <property type="project" value="InterPro"/>
</dbReference>
<evidence type="ECO:0000256" key="3">
    <source>
        <dbReference type="ARBA" id="ARBA00022679"/>
    </source>
</evidence>
<proteinExistence type="inferred from homology"/>
<dbReference type="InterPro" id="IPR010610">
    <property type="entry name" value="EryCIII-like_C"/>
</dbReference>
<dbReference type="GO" id="GO:0017000">
    <property type="term" value="P:antibiotic biosynthetic process"/>
    <property type="evidence" value="ECO:0007669"/>
    <property type="project" value="UniProtKB-ARBA"/>
</dbReference>
<dbReference type="InterPro" id="IPR050426">
    <property type="entry name" value="Glycosyltransferase_28"/>
</dbReference>
<dbReference type="SUPFAM" id="SSF53756">
    <property type="entry name" value="UDP-Glycosyltransferase/glycogen phosphorylase"/>
    <property type="match status" value="1"/>
</dbReference>
<dbReference type="CDD" id="cd03784">
    <property type="entry name" value="GT1_Gtf-like"/>
    <property type="match status" value="1"/>
</dbReference>
<evidence type="ECO:0000259" key="4">
    <source>
        <dbReference type="Pfam" id="PF06722"/>
    </source>
</evidence>
<organism evidence="6 7">
    <name type="scientific">Streptomyces malaysiense</name>
    <dbReference type="NCBI Taxonomy" id="1428626"/>
    <lineage>
        <taxon>Bacteria</taxon>
        <taxon>Bacillati</taxon>
        <taxon>Actinomycetota</taxon>
        <taxon>Actinomycetes</taxon>
        <taxon>Kitasatosporales</taxon>
        <taxon>Streptomycetaceae</taxon>
        <taxon>Streptomyces</taxon>
    </lineage>
</organism>
<keyword evidence="2" id="KW-0328">Glycosyltransferase</keyword>
<dbReference type="PROSITE" id="PS51257">
    <property type="entry name" value="PROKAR_LIPOPROTEIN"/>
    <property type="match status" value="1"/>
</dbReference>
<evidence type="ECO:0000313" key="6">
    <source>
        <dbReference type="EMBL" id="OIK27486.1"/>
    </source>
</evidence>
<sequence length="403" mass="43590">MRVLFAPHTSPSHYLPVAPLAQACRAAGHEVRVAVQPPLVDVVQKSGHVPVTMGAGYDHETDLAALLRDDMRTYGRPLTADLMATLAPEAREGIRNRMRDCQIRIAEAVIEELLRFTRTWRADIVVADPMMLAAPLAAEVTGIPLVHYTWAPDYLRHQVGFPGVGMPVDRWPETLVRLFARFGAQPRPEYAGCTLDPWPDSLQLPGMPNRVPYRYVPYNGPGTVPDLLWREPRPRRRICVTWGTVATRRTGPEGFLVPRVIEGLAGSDAEIVLALAPDDADRLGTLPHNVRVTSGTPLHVLLPECDAIIHQGGGGTTLTAAACGVPQAVLALAADLRLNATQLAKAGAGLALEPGRTGPADIRAAADALLEDRDLRAAATRLQEEIRAQPSPARIVPVLEGKV</sequence>
<dbReference type="OrthoDB" id="3863369at2"/>
<evidence type="ECO:0000256" key="1">
    <source>
        <dbReference type="ARBA" id="ARBA00006962"/>
    </source>
</evidence>
<dbReference type="Proteomes" id="UP000034838">
    <property type="component" value="Unassembled WGS sequence"/>
</dbReference>
<keyword evidence="3" id="KW-0808">Transferase</keyword>
<reference evidence="6" key="1">
    <citation type="submission" date="2016-10" db="EMBL/GenBank/DDBJ databases">
        <title>Genome sequence of Streptomyces malaysiense MUSC 136.</title>
        <authorList>
            <person name="Lee L.-H."/>
            <person name="Ser H.-L."/>
        </authorList>
    </citation>
    <scope>NUCLEOTIDE SEQUENCE [LARGE SCALE GENOMIC DNA]</scope>
    <source>
        <strain evidence="6">MUSC 136</strain>
    </source>
</reference>
<evidence type="ECO:0000313" key="7">
    <source>
        <dbReference type="Proteomes" id="UP000034838"/>
    </source>
</evidence>
<comment type="similarity">
    <text evidence="1">Belongs to the glycosyltransferase 28 family.</text>
</comment>
<evidence type="ECO:0000256" key="2">
    <source>
        <dbReference type="ARBA" id="ARBA00022676"/>
    </source>
</evidence>
<dbReference type="PANTHER" id="PTHR48050">
    <property type="entry name" value="STEROL 3-BETA-GLUCOSYLTRANSFERASE"/>
    <property type="match status" value="1"/>
</dbReference>
<feature type="domain" description="Erythromycin biosynthesis protein CIII-like C-terminal" evidence="4">
    <location>
        <begin position="260"/>
        <end position="400"/>
    </location>
</feature>
<accession>A0A1J4Q539</accession>
<dbReference type="Pfam" id="PF21036">
    <property type="entry name" value="EryCIII-like_N"/>
    <property type="match status" value="1"/>
</dbReference>
<feature type="domain" description="Erythromycin biosynthesis protein CIII-like N-terminal" evidence="5">
    <location>
        <begin position="22"/>
        <end position="243"/>
    </location>
</feature>
<dbReference type="InterPro" id="IPR002213">
    <property type="entry name" value="UDP_glucos_trans"/>
</dbReference>
<keyword evidence="7" id="KW-1185">Reference proteome</keyword>